<keyword evidence="1" id="KW-0472">Membrane</keyword>
<feature type="transmembrane region" description="Helical" evidence="1">
    <location>
        <begin position="12"/>
        <end position="34"/>
    </location>
</feature>
<dbReference type="EMBL" id="KN567102">
    <property type="protein sequence ID" value="KHJ84717.1"/>
    <property type="molecule type" value="Genomic_DNA"/>
</dbReference>
<feature type="domain" description="DUF7802" evidence="2">
    <location>
        <begin position="4"/>
        <end position="131"/>
    </location>
</feature>
<evidence type="ECO:0000313" key="3">
    <source>
        <dbReference type="EMBL" id="KHJ84717.1"/>
    </source>
</evidence>
<dbReference type="InterPro" id="IPR056704">
    <property type="entry name" value="DUF7802"/>
</dbReference>
<proteinExistence type="predicted"/>
<accession>A0A0B1SMI0</accession>
<organism evidence="3 4">
    <name type="scientific">Oesophagostomum dentatum</name>
    <name type="common">Nodular worm</name>
    <dbReference type="NCBI Taxonomy" id="61180"/>
    <lineage>
        <taxon>Eukaryota</taxon>
        <taxon>Metazoa</taxon>
        <taxon>Ecdysozoa</taxon>
        <taxon>Nematoda</taxon>
        <taxon>Chromadorea</taxon>
        <taxon>Rhabditida</taxon>
        <taxon>Rhabditina</taxon>
        <taxon>Rhabditomorpha</taxon>
        <taxon>Strongyloidea</taxon>
        <taxon>Strongylidae</taxon>
        <taxon>Oesophagostomum</taxon>
    </lineage>
</organism>
<dbReference type="PANTHER" id="PTHR35982">
    <property type="entry name" value="AGAP005361-PA"/>
    <property type="match status" value="1"/>
</dbReference>
<dbReference type="Proteomes" id="UP000053660">
    <property type="component" value="Unassembled WGS sequence"/>
</dbReference>
<sequence>MRVFLAYRHGGRYFYTWIAVTIFAFNIELLAITVPDLNISWHAQGVLRFFGMRVPLYALFGFHQMFIYTSYVLVSSRLLFMVNFRMRLPWWAEGPGVGLSAMMLQLPFRILGTKMLWWTWHDTDPTIKERLGLHQPIGKCREMESIHTPAGSVLHREKYLCATKYDEAYFDFHCVPNGIPKQQDDGSGVLLPLEFYPICGTDFKNRAEYITVIW</sequence>
<keyword evidence="1" id="KW-0812">Transmembrane</keyword>
<dbReference type="AlphaFoldDB" id="A0A0B1SMI0"/>
<reference evidence="3 4" key="1">
    <citation type="submission" date="2014-03" db="EMBL/GenBank/DDBJ databases">
        <title>Draft genome of the hookworm Oesophagostomum dentatum.</title>
        <authorList>
            <person name="Mitreva M."/>
        </authorList>
    </citation>
    <scope>NUCLEOTIDE SEQUENCE [LARGE SCALE GENOMIC DNA]</scope>
    <source>
        <strain evidence="3 4">OD-Hann</strain>
    </source>
</reference>
<dbReference type="Pfam" id="PF25085">
    <property type="entry name" value="DUF7802"/>
    <property type="match status" value="2"/>
</dbReference>
<feature type="transmembrane region" description="Helical" evidence="1">
    <location>
        <begin position="54"/>
        <end position="80"/>
    </location>
</feature>
<keyword evidence="1" id="KW-1133">Transmembrane helix</keyword>
<keyword evidence="4" id="KW-1185">Reference proteome</keyword>
<gene>
    <name evidence="3" type="ORF">OESDEN_15566</name>
</gene>
<dbReference type="OrthoDB" id="188749at2759"/>
<evidence type="ECO:0000259" key="2">
    <source>
        <dbReference type="Pfam" id="PF25085"/>
    </source>
</evidence>
<protein>
    <recommendedName>
        <fullName evidence="2">DUF7802 domain-containing protein</fullName>
    </recommendedName>
</protein>
<evidence type="ECO:0000313" key="4">
    <source>
        <dbReference type="Proteomes" id="UP000053660"/>
    </source>
</evidence>
<evidence type="ECO:0000256" key="1">
    <source>
        <dbReference type="SAM" id="Phobius"/>
    </source>
</evidence>
<name>A0A0B1SMI0_OESDE</name>
<feature type="domain" description="DUF7802" evidence="2">
    <location>
        <begin position="132"/>
        <end position="214"/>
    </location>
</feature>
<dbReference type="PANTHER" id="PTHR35982:SF1">
    <property type="entry name" value="SPIROCYCLASE, AVEC FAMILY"/>
    <property type="match status" value="1"/>
</dbReference>